<keyword evidence="3" id="KW-0597">Phosphoprotein</keyword>
<dbReference type="Pfam" id="PF02518">
    <property type="entry name" value="HATPase_c"/>
    <property type="match status" value="1"/>
</dbReference>
<comment type="catalytic activity">
    <reaction evidence="1">
        <text>ATP + protein L-histidine = ADP + protein N-phospho-L-histidine.</text>
        <dbReference type="EC" id="2.7.13.3"/>
    </reaction>
</comment>
<feature type="compositionally biased region" description="Polar residues" evidence="6">
    <location>
        <begin position="1"/>
        <end position="22"/>
    </location>
</feature>
<dbReference type="SUPFAM" id="SSF55785">
    <property type="entry name" value="PYP-like sensor domain (PAS domain)"/>
    <property type="match status" value="1"/>
</dbReference>
<proteinExistence type="predicted"/>
<dbReference type="InterPro" id="IPR052023">
    <property type="entry name" value="Histidine_kinase_KdpD"/>
</dbReference>
<dbReference type="CDD" id="cd00130">
    <property type="entry name" value="PAS"/>
    <property type="match status" value="1"/>
</dbReference>
<accession>A0A537K5J0</accession>
<feature type="domain" description="Histidine kinase" evidence="7">
    <location>
        <begin position="426"/>
        <end position="643"/>
    </location>
</feature>
<dbReference type="PANTHER" id="PTHR45569">
    <property type="entry name" value="SENSOR PROTEIN KDPD"/>
    <property type="match status" value="1"/>
</dbReference>
<dbReference type="CDD" id="cd00082">
    <property type="entry name" value="HisKA"/>
    <property type="match status" value="1"/>
</dbReference>
<dbReference type="Gene3D" id="3.30.450.40">
    <property type="match status" value="1"/>
</dbReference>
<evidence type="ECO:0000256" key="6">
    <source>
        <dbReference type="SAM" id="MobiDB-lite"/>
    </source>
</evidence>
<evidence type="ECO:0000259" key="7">
    <source>
        <dbReference type="PROSITE" id="PS50109"/>
    </source>
</evidence>
<dbReference type="Gene3D" id="1.10.287.130">
    <property type="match status" value="1"/>
</dbReference>
<gene>
    <name evidence="8" type="ORF">E6H00_04950</name>
</gene>
<dbReference type="Gene3D" id="3.30.450.20">
    <property type="entry name" value="PAS domain"/>
    <property type="match status" value="1"/>
</dbReference>
<keyword evidence="5" id="KW-0902">Two-component regulatory system</keyword>
<evidence type="ECO:0000256" key="1">
    <source>
        <dbReference type="ARBA" id="ARBA00000085"/>
    </source>
</evidence>
<dbReference type="SMART" id="SM00388">
    <property type="entry name" value="HisKA"/>
    <property type="match status" value="1"/>
</dbReference>
<evidence type="ECO:0000256" key="2">
    <source>
        <dbReference type="ARBA" id="ARBA00012438"/>
    </source>
</evidence>
<dbReference type="PROSITE" id="PS50109">
    <property type="entry name" value="HIS_KIN"/>
    <property type="match status" value="1"/>
</dbReference>
<dbReference type="Pfam" id="PF00989">
    <property type="entry name" value="PAS"/>
    <property type="match status" value="1"/>
</dbReference>
<evidence type="ECO:0000256" key="4">
    <source>
        <dbReference type="ARBA" id="ARBA00022777"/>
    </source>
</evidence>
<dbReference type="InterPro" id="IPR005467">
    <property type="entry name" value="His_kinase_dom"/>
</dbReference>
<dbReference type="InterPro" id="IPR003594">
    <property type="entry name" value="HATPase_dom"/>
</dbReference>
<organism evidence="8 9">
    <name type="scientific">Candidatus Segetimicrobium genomatis</name>
    <dbReference type="NCBI Taxonomy" id="2569760"/>
    <lineage>
        <taxon>Bacteria</taxon>
        <taxon>Bacillati</taxon>
        <taxon>Candidatus Sysuimicrobiota</taxon>
        <taxon>Candidatus Sysuimicrobiia</taxon>
        <taxon>Candidatus Sysuimicrobiales</taxon>
        <taxon>Candidatus Segetimicrobiaceae</taxon>
        <taxon>Candidatus Segetimicrobium</taxon>
    </lineage>
</organism>
<dbReference type="GO" id="GO:0000155">
    <property type="term" value="F:phosphorelay sensor kinase activity"/>
    <property type="evidence" value="ECO:0007669"/>
    <property type="project" value="InterPro"/>
</dbReference>
<dbReference type="InterPro" id="IPR003661">
    <property type="entry name" value="HisK_dim/P_dom"/>
</dbReference>
<dbReference type="InterPro" id="IPR035965">
    <property type="entry name" value="PAS-like_dom_sf"/>
</dbReference>
<dbReference type="InterPro" id="IPR000014">
    <property type="entry name" value="PAS"/>
</dbReference>
<protein>
    <recommendedName>
        <fullName evidence="2">histidine kinase</fullName>
        <ecNumber evidence="2">2.7.13.3</ecNumber>
    </recommendedName>
</protein>
<dbReference type="InterPro" id="IPR013767">
    <property type="entry name" value="PAS_fold"/>
</dbReference>
<dbReference type="InterPro" id="IPR003018">
    <property type="entry name" value="GAF"/>
</dbReference>
<keyword evidence="4" id="KW-0808">Transferase</keyword>
<name>A0A537K5J0_9BACT</name>
<dbReference type="PRINTS" id="PR00344">
    <property type="entry name" value="BCTRLSENSOR"/>
</dbReference>
<dbReference type="Proteomes" id="UP000318509">
    <property type="component" value="Unassembled WGS sequence"/>
</dbReference>
<dbReference type="PANTHER" id="PTHR45569:SF1">
    <property type="entry name" value="SENSOR PROTEIN KDPD"/>
    <property type="match status" value="1"/>
</dbReference>
<dbReference type="InterPro" id="IPR036890">
    <property type="entry name" value="HATPase_C_sf"/>
</dbReference>
<evidence type="ECO:0000256" key="3">
    <source>
        <dbReference type="ARBA" id="ARBA00022553"/>
    </source>
</evidence>
<dbReference type="EMBL" id="VBAK01000105">
    <property type="protein sequence ID" value="TMI91037.1"/>
    <property type="molecule type" value="Genomic_DNA"/>
</dbReference>
<dbReference type="SMART" id="SM00387">
    <property type="entry name" value="HATPase_c"/>
    <property type="match status" value="1"/>
</dbReference>
<sequence>MRVTRTISGRRSGGTSPASSPPDTADRTVRLPGAQSRPGEASTALAALKASADALRREHAILTRAWRSAEANLAHARRLLELVPEGYLATDANGVIQDANFTACTLLHTPAHYLAGRPLILYVVPDLRPPLRRWLARGDAEGPFRKWFLRLQPRSGAPFDAALTVIVARDRRGHVARMHWIVRDATADGPAGERSHRLPADLTPLVRARTPVRALSQLSRHELLAHVHALHAVQARAAEGTQLIVRLQAITAALAEARTPDQVAAVIVDRGAQALGAAAASMNLLSDDGTAVALVHAVGIPEGVRRRWRQFPLSAPTAVTQVIRTGAPIFPDPDAAAPGDDPLLLGVQTILRDRVWTVLPLLSGRHSIGALVFILPEGRGLTKDERSFTLNLAHLGAQALERARLQEREIRSWAESERLQKTLLNAIAHDLKTPLTTVQGCLDTVLTEGHRLEPAARRELLTIAHQGVKRFARLVTGVLQMRRLETGIVQLRRAPANLADVVQEAVEEASGKQDRARCRVDLPDGLPLIPMDPLLVSHVLINLLDNAVKYSAPQTPIDVGAHVEDGHVVVSIADQGNGVSPEHLNQVFLASGHPNGPLTSDRARGSGLGLTIARGFVEAHQGRIWAARREGGGLVVNVSLPIA</sequence>
<reference evidence="8 9" key="1">
    <citation type="journal article" date="2019" name="Nat. Microbiol.">
        <title>Mediterranean grassland soil C-N compound turnover is dependent on rainfall and depth, and is mediated by genomically divergent microorganisms.</title>
        <authorList>
            <person name="Diamond S."/>
            <person name="Andeer P.F."/>
            <person name="Li Z."/>
            <person name="Crits-Christoph A."/>
            <person name="Burstein D."/>
            <person name="Anantharaman K."/>
            <person name="Lane K.R."/>
            <person name="Thomas B.C."/>
            <person name="Pan C."/>
            <person name="Northen T.R."/>
            <person name="Banfield J.F."/>
        </authorList>
    </citation>
    <scope>NUCLEOTIDE SEQUENCE [LARGE SCALE GENOMIC DNA]</scope>
    <source>
        <strain evidence="8">NP_3</strain>
    </source>
</reference>
<dbReference type="SUPFAM" id="SSF47384">
    <property type="entry name" value="Homodimeric domain of signal transducing histidine kinase"/>
    <property type="match status" value="1"/>
</dbReference>
<dbReference type="Gene3D" id="3.30.565.10">
    <property type="entry name" value="Histidine kinase-like ATPase, C-terminal domain"/>
    <property type="match status" value="1"/>
</dbReference>
<dbReference type="CDD" id="cd00075">
    <property type="entry name" value="HATPase"/>
    <property type="match status" value="1"/>
</dbReference>
<dbReference type="EC" id="2.7.13.3" evidence="2"/>
<evidence type="ECO:0000313" key="8">
    <source>
        <dbReference type="EMBL" id="TMI91037.1"/>
    </source>
</evidence>
<keyword evidence="4" id="KW-0418">Kinase</keyword>
<dbReference type="SUPFAM" id="SSF55874">
    <property type="entry name" value="ATPase domain of HSP90 chaperone/DNA topoisomerase II/histidine kinase"/>
    <property type="match status" value="1"/>
</dbReference>
<dbReference type="SUPFAM" id="SSF55781">
    <property type="entry name" value="GAF domain-like"/>
    <property type="match status" value="1"/>
</dbReference>
<evidence type="ECO:0000256" key="5">
    <source>
        <dbReference type="ARBA" id="ARBA00023012"/>
    </source>
</evidence>
<dbReference type="InterPro" id="IPR004358">
    <property type="entry name" value="Sig_transdc_His_kin-like_C"/>
</dbReference>
<comment type="caution">
    <text evidence="8">The sequence shown here is derived from an EMBL/GenBank/DDBJ whole genome shotgun (WGS) entry which is preliminary data.</text>
</comment>
<dbReference type="Pfam" id="PF00512">
    <property type="entry name" value="HisKA"/>
    <property type="match status" value="1"/>
</dbReference>
<dbReference type="SMART" id="SM00091">
    <property type="entry name" value="PAS"/>
    <property type="match status" value="1"/>
</dbReference>
<dbReference type="GO" id="GO:0005886">
    <property type="term" value="C:plasma membrane"/>
    <property type="evidence" value="ECO:0007669"/>
    <property type="project" value="TreeGrafter"/>
</dbReference>
<dbReference type="SMART" id="SM00065">
    <property type="entry name" value="GAF"/>
    <property type="match status" value="1"/>
</dbReference>
<dbReference type="InterPro" id="IPR029016">
    <property type="entry name" value="GAF-like_dom_sf"/>
</dbReference>
<feature type="region of interest" description="Disordered" evidence="6">
    <location>
        <begin position="1"/>
        <end position="41"/>
    </location>
</feature>
<dbReference type="InterPro" id="IPR036097">
    <property type="entry name" value="HisK_dim/P_sf"/>
</dbReference>
<dbReference type="AlphaFoldDB" id="A0A537K5J0"/>
<evidence type="ECO:0000313" key="9">
    <source>
        <dbReference type="Proteomes" id="UP000318509"/>
    </source>
</evidence>
<dbReference type="GO" id="GO:0006355">
    <property type="term" value="P:regulation of DNA-templated transcription"/>
    <property type="evidence" value="ECO:0007669"/>
    <property type="project" value="InterPro"/>
</dbReference>
<dbReference type="Pfam" id="PF13185">
    <property type="entry name" value="GAF_2"/>
    <property type="match status" value="1"/>
</dbReference>